<accession>A0A0L0FEK2</accession>
<evidence type="ECO:0000256" key="6">
    <source>
        <dbReference type="ARBA" id="ARBA00022840"/>
    </source>
</evidence>
<dbReference type="GO" id="GO:0140359">
    <property type="term" value="F:ABC-type transporter activity"/>
    <property type="evidence" value="ECO:0007669"/>
    <property type="project" value="InterPro"/>
</dbReference>
<evidence type="ECO:0000256" key="5">
    <source>
        <dbReference type="ARBA" id="ARBA00022741"/>
    </source>
</evidence>
<keyword evidence="6" id="KW-0067">ATP-binding</keyword>
<dbReference type="Gene3D" id="1.20.1560.10">
    <property type="entry name" value="ABC transporter type 1, transmembrane domain"/>
    <property type="match status" value="1"/>
</dbReference>
<dbReference type="GO" id="GO:0005524">
    <property type="term" value="F:ATP binding"/>
    <property type="evidence" value="ECO:0007669"/>
    <property type="project" value="UniProtKB-KW"/>
</dbReference>
<dbReference type="STRING" id="667725.A0A0L0FEK2"/>
<dbReference type="Proteomes" id="UP000054560">
    <property type="component" value="Unassembled WGS sequence"/>
</dbReference>
<comment type="similarity">
    <text evidence="2">Belongs to the ABC transporter superfamily. ABCC family. Conjugate transporter (TC 3.A.1.208) subfamily.</text>
</comment>
<name>A0A0L0FEK2_9EUKA</name>
<proteinExistence type="inferred from homology"/>
<dbReference type="Pfam" id="PF00664">
    <property type="entry name" value="ABC_membrane"/>
    <property type="match status" value="1"/>
</dbReference>
<evidence type="ECO:0000313" key="12">
    <source>
        <dbReference type="Proteomes" id="UP000054560"/>
    </source>
</evidence>
<keyword evidence="12" id="KW-1185">Reference proteome</keyword>
<evidence type="ECO:0000256" key="4">
    <source>
        <dbReference type="ARBA" id="ARBA00022692"/>
    </source>
</evidence>
<dbReference type="RefSeq" id="XP_014149094.1">
    <property type="nucleotide sequence ID" value="XM_014293619.1"/>
</dbReference>
<dbReference type="GeneID" id="25912780"/>
<keyword evidence="8 9" id="KW-0472">Membrane</keyword>
<dbReference type="GO" id="GO:0016020">
    <property type="term" value="C:membrane"/>
    <property type="evidence" value="ECO:0007669"/>
    <property type="project" value="UniProtKB-SubCell"/>
</dbReference>
<feature type="transmembrane region" description="Helical" evidence="9">
    <location>
        <begin position="152"/>
        <end position="172"/>
    </location>
</feature>
<evidence type="ECO:0000313" key="11">
    <source>
        <dbReference type="EMBL" id="KNC75192.1"/>
    </source>
</evidence>
<evidence type="ECO:0000256" key="8">
    <source>
        <dbReference type="ARBA" id="ARBA00023136"/>
    </source>
</evidence>
<sequence length="182" mass="20629">MQDIGTMDDTLPYTAYDTLQASFMIVGILIMVVIILPWVLLAIAPLVVMFVLLRRYFLPASRDIKRLEGIARSPIYSNFSSVLQGLSIIRSFGAGEQKLKDFYAQLNMHSRMWFCFLATQRWLGFRLDFLCCVLITVAGYACIPLRDTLGSGIVGLMLSYVLQLQGVFQWAVRQRYARAIAV</sequence>
<dbReference type="InterPro" id="IPR011527">
    <property type="entry name" value="ABC1_TM_dom"/>
</dbReference>
<organism evidence="11 12">
    <name type="scientific">Sphaeroforma arctica JP610</name>
    <dbReference type="NCBI Taxonomy" id="667725"/>
    <lineage>
        <taxon>Eukaryota</taxon>
        <taxon>Ichthyosporea</taxon>
        <taxon>Ichthyophonida</taxon>
        <taxon>Sphaeroforma</taxon>
    </lineage>
</organism>
<reference evidence="11 12" key="1">
    <citation type="submission" date="2011-02" db="EMBL/GenBank/DDBJ databases">
        <title>The Genome Sequence of Sphaeroforma arctica JP610.</title>
        <authorList>
            <consortium name="The Broad Institute Genome Sequencing Platform"/>
            <person name="Russ C."/>
            <person name="Cuomo C."/>
            <person name="Young S.K."/>
            <person name="Zeng Q."/>
            <person name="Gargeya S."/>
            <person name="Alvarado L."/>
            <person name="Berlin A."/>
            <person name="Chapman S.B."/>
            <person name="Chen Z."/>
            <person name="Freedman E."/>
            <person name="Gellesch M."/>
            <person name="Goldberg J."/>
            <person name="Griggs A."/>
            <person name="Gujja S."/>
            <person name="Heilman E."/>
            <person name="Heiman D."/>
            <person name="Howarth C."/>
            <person name="Mehta T."/>
            <person name="Neiman D."/>
            <person name="Pearson M."/>
            <person name="Roberts A."/>
            <person name="Saif S."/>
            <person name="Shea T."/>
            <person name="Shenoy N."/>
            <person name="Sisk P."/>
            <person name="Stolte C."/>
            <person name="Sykes S."/>
            <person name="White J."/>
            <person name="Yandava C."/>
            <person name="Burger G."/>
            <person name="Gray M.W."/>
            <person name="Holland P.W.H."/>
            <person name="King N."/>
            <person name="Lang F.B.F."/>
            <person name="Roger A.J."/>
            <person name="Ruiz-Trillo I."/>
            <person name="Haas B."/>
            <person name="Nusbaum C."/>
            <person name="Birren B."/>
        </authorList>
    </citation>
    <scope>NUCLEOTIDE SEQUENCE [LARGE SCALE GENOMIC DNA]</scope>
    <source>
        <strain evidence="11 12">JP610</strain>
    </source>
</reference>
<evidence type="ECO:0000259" key="10">
    <source>
        <dbReference type="PROSITE" id="PS50929"/>
    </source>
</evidence>
<evidence type="ECO:0000256" key="3">
    <source>
        <dbReference type="ARBA" id="ARBA00022448"/>
    </source>
</evidence>
<comment type="subcellular location">
    <subcellularLocation>
        <location evidence="1">Membrane</location>
        <topology evidence="1">Multi-pass membrane protein</topology>
    </subcellularLocation>
</comment>
<dbReference type="PANTHER" id="PTHR24223">
    <property type="entry name" value="ATP-BINDING CASSETTE SUB-FAMILY C"/>
    <property type="match status" value="1"/>
</dbReference>
<gene>
    <name evidence="11" type="ORF">SARC_12276</name>
</gene>
<feature type="transmembrane region" description="Helical" evidence="9">
    <location>
        <begin position="20"/>
        <end position="53"/>
    </location>
</feature>
<feature type="domain" description="ABC transmembrane type-1" evidence="10">
    <location>
        <begin position="1"/>
        <end position="174"/>
    </location>
</feature>
<evidence type="ECO:0000256" key="1">
    <source>
        <dbReference type="ARBA" id="ARBA00004141"/>
    </source>
</evidence>
<dbReference type="InterPro" id="IPR036640">
    <property type="entry name" value="ABC1_TM_sf"/>
</dbReference>
<dbReference type="SUPFAM" id="SSF90123">
    <property type="entry name" value="ABC transporter transmembrane region"/>
    <property type="match status" value="1"/>
</dbReference>
<evidence type="ECO:0000256" key="9">
    <source>
        <dbReference type="SAM" id="Phobius"/>
    </source>
</evidence>
<evidence type="ECO:0000256" key="7">
    <source>
        <dbReference type="ARBA" id="ARBA00022989"/>
    </source>
</evidence>
<protein>
    <recommendedName>
        <fullName evidence="10">ABC transmembrane type-1 domain-containing protein</fullName>
    </recommendedName>
</protein>
<keyword evidence="3" id="KW-0813">Transport</keyword>
<dbReference type="AlphaFoldDB" id="A0A0L0FEK2"/>
<dbReference type="PROSITE" id="PS50929">
    <property type="entry name" value="ABC_TM1F"/>
    <property type="match status" value="1"/>
</dbReference>
<feature type="transmembrane region" description="Helical" evidence="9">
    <location>
        <begin position="127"/>
        <end position="146"/>
    </location>
</feature>
<evidence type="ECO:0000256" key="2">
    <source>
        <dbReference type="ARBA" id="ARBA00009726"/>
    </source>
</evidence>
<dbReference type="InterPro" id="IPR050173">
    <property type="entry name" value="ABC_transporter_C-like"/>
</dbReference>
<dbReference type="EMBL" id="KQ243789">
    <property type="protein sequence ID" value="KNC75192.1"/>
    <property type="molecule type" value="Genomic_DNA"/>
</dbReference>
<keyword evidence="7 9" id="KW-1133">Transmembrane helix</keyword>
<dbReference type="eggNOG" id="KOG0054">
    <property type="taxonomic scope" value="Eukaryota"/>
</dbReference>
<dbReference type="PANTHER" id="PTHR24223:SF456">
    <property type="entry name" value="MULTIDRUG RESISTANCE-ASSOCIATED PROTEIN LETHAL(2)03659"/>
    <property type="match status" value="1"/>
</dbReference>
<keyword evidence="5" id="KW-0547">Nucleotide-binding</keyword>
<dbReference type="OrthoDB" id="6500128at2759"/>
<keyword evidence="4 9" id="KW-0812">Transmembrane</keyword>